<dbReference type="Proteomes" id="UP000245207">
    <property type="component" value="Unassembled WGS sequence"/>
</dbReference>
<gene>
    <name evidence="1" type="ORF">CTI12_AA356450</name>
</gene>
<comment type="caution">
    <text evidence="1">The sequence shown here is derived from an EMBL/GenBank/DDBJ whole genome shotgun (WGS) entry which is preliminary data.</text>
</comment>
<proteinExistence type="predicted"/>
<organism evidence="1 2">
    <name type="scientific">Artemisia annua</name>
    <name type="common">Sweet wormwood</name>
    <dbReference type="NCBI Taxonomy" id="35608"/>
    <lineage>
        <taxon>Eukaryota</taxon>
        <taxon>Viridiplantae</taxon>
        <taxon>Streptophyta</taxon>
        <taxon>Embryophyta</taxon>
        <taxon>Tracheophyta</taxon>
        <taxon>Spermatophyta</taxon>
        <taxon>Magnoliopsida</taxon>
        <taxon>eudicotyledons</taxon>
        <taxon>Gunneridae</taxon>
        <taxon>Pentapetalae</taxon>
        <taxon>asterids</taxon>
        <taxon>campanulids</taxon>
        <taxon>Asterales</taxon>
        <taxon>Asteraceae</taxon>
        <taxon>Asteroideae</taxon>
        <taxon>Anthemideae</taxon>
        <taxon>Artemisiinae</taxon>
        <taxon>Artemisia</taxon>
    </lineage>
</organism>
<keyword evidence="2" id="KW-1185">Reference proteome</keyword>
<evidence type="ECO:0000313" key="2">
    <source>
        <dbReference type="Proteomes" id="UP000245207"/>
    </source>
</evidence>
<dbReference type="OrthoDB" id="1303239at2759"/>
<protein>
    <submittedName>
        <fullName evidence="1">Uncharacterized protein</fullName>
    </submittedName>
</protein>
<accession>A0A2U1MPX1</accession>
<evidence type="ECO:0000313" key="1">
    <source>
        <dbReference type="EMBL" id="PWA63254.1"/>
    </source>
</evidence>
<sequence length="231" mass="25766">MEHAENQLEANAFVEPVVQPVPLKPRCSRKASGEKKESILQSIGKSLSDFDLPNITVDVSLESFGSIPQSMGKSLSDFDFPNITADVSLESFGCYELQEECPIVVQDEDILARHSLNIDQKAAYDTIMRNDDDSPGMARASMPISLSLAIKVVTIRNVTWLNSVTTILDENEVVPDLQETSSKDVKQQRMRINDDLILVVAPLVNKMMQTYSKLPKWLYPSPRLANKQNSP</sequence>
<name>A0A2U1MPX1_ARTAN</name>
<dbReference type="EMBL" id="PKPP01004677">
    <property type="protein sequence ID" value="PWA63254.1"/>
    <property type="molecule type" value="Genomic_DNA"/>
</dbReference>
<dbReference type="AlphaFoldDB" id="A0A2U1MPX1"/>
<reference evidence="1 2" key="1">
    <citation type="journal article" date="2018" name="Mol. Plant">
        <title>The genome of Artemisia annua provides insight into the evolution of Asteraceae family and artemisinin biosynthesis.</title>
        <authorList>
            <person name="Shen Q."/>
            <person name="Zhang L."/>
            <person name="Liao Z."/>
            <person name="Wang S."/>
            <person name="Yan T."/>
            <person name="Shi P."/>
            <person name="Liu M."/>
            <person name="Fu X."/>
            <person name="Pan Q."/>
            <person name="Wang Y."/>
            <person name="Lv Z."/>
            <person name="Lu X."/>
            <person name="Zhang F."/>
            <person name="Jiang W."/>
            <person name="Ma Y."/>
            <person name="Chen M."/>
            <person name="Hao X."/>
            <person name="Li L."/>
            <person name="Tang Y."/>
            <person name="Lv G."/>
            <person name="Zhou Y."/>
            <person name="Sun X."/>
            <person name="Brodelius P.E."/>
            <person name="Rose J.K.C."/>
            <person name="Tang K."/>
        </authorList>
    </citation>
    <scope>NUCLEOTIDE SEQUENCE [LARGE SCALE GENOMIC DNA]</scope>
    <source>
        <strain evidence="2">cv. Huhao1</strain>
        <tissue evidence="1">Leaf</tissue>
    </source>
</reference>